<accession>A0A4Q0XGI9</accession>
<evidence type="ECO:0000313" key="5">
    <source>
        <dbReference type="EMBL" id="RXJ50455.1"/>
    </source>
</evidence>
<evidence type="ECO:0000313" key="6">
    <source>
        <dbReference type="Proteomes" id="UP000289792"/>
    </source>
</evidence>
<dbReference type="Pfam" id="PF13620">
    <property type="entry name" value="CarboxypepD_reg"/>
    <property type="match status" value="1"/>
</dbReference>
<dbReference type="Pfam" id="PF14905">
    <property type="entry name" value="OMP_b-brl_3"/>
    <property type="match status" value="1"/>
</dbReference>
<dbReference type="Proteomes" id="UP000289792">
    <property type="component" value="Unassembled WGS sequence"/>
</dbReference>
<proteinExistence type="predicted"/>
<dbReference type="GO" id="GO:0009279">
    <property type="term" value="C:cell outer membrane"/>
    <property type="evidence" value="ECO:0007669"/>
    <property type="project" value="UniProtKB-SubCell"/>
</dbReference>
<dbReference type="InterPro" id="IPR036942">
    <property type="entry name" value="Beta-barrel_TonB_sf"/>
</dbReference>
<dbReference type="AlphaFoldDB" id="A0A4Q0XGI9"/>
<keyword evidence="2" id="KW-0472">Membrane</keyword>
<dbReference type="OrthoDB" id="8764943at2"/>
<keyword evidence="6" id="KW-1185">Reference proteome</keyword>
<evidence type="ECO:0000256" key="1">
    <source>
        <dbReference type="ARBA" id="ARBA00004442"/>
    </source>
</evidence>
<feature type="domain" description="Outer membrane protein beta-barrel" evidence="4">
    <location>
        <begin position="375"/>
        <end position="775"/>
    </location>
</feature>
<sequence length="799" mass="89911">MKTLVTIAVLLIVNLCFSQHTIDGKLLDSENNPINAAAVSLLTFNEGSFVKAAITTENGTFKISNISNGDYKLLITSLGSKDYTSKKFTISDNNKTLESFIIEANSETLDEVTIKAEKPMVQVLADKTVFNVQKSISIAGESGFELLRKAPGVLIDNNENLIVEGKAGVLIYIDDKPSVLRGEDLVNYLKTIQATDVDAIEIITQPSSKYDSEGNAGIINIKFKRDKTLGTNGNLASGVTIGDFATFNNSISLNNRNKKTSLYGSFSNRFGETTRYMNLYRLQNNTIFDSKTNSNYDVNNNNLRLGFDYFATSKSTFGIILTGNFSDNENTSKSRTPIIPEGNTNPTSVLVAGTDSHSKTSNLYGNLNYKLKLENNTSFNVDLDYGKYTQDRTNLQPNRYFNGAETEVISESINFMDTPITIDIVTAKIDYEQDFLKGKLSLGAKYSKIITDNKFDFFDRINGEDIINENRTNTFKYDENINAAYVNFNRTYEKFNFQAGLRVERTNSDGILTSLQEDQNDRVERSYTDFFPSGGITYQHNRTNSFALIYSKRVQRPNYQSLNPFEYQVDELTFLRGNPFLQPQYTDNIKFSHTYNYRLNTSLSYSFVKDFSAQVTEAVGDDKNFMSPRNVANQKVINLGLSYPTKFNDWWSIYFTVNASRSIYEATNEDFLSTDQNTLSLFAQNTFNITKSFSAEVSGWYSSPSIWSGTYQIESLGSLNIAFQKKFFDDKLSAKLGFNDILYTSSWRGTTQFGDLRIDGGGGSDSRQVQFNLAYNFGGSDVKKARSRDTGIEEEKNRL</sequence>
<gene>
    <name evidence="5" type="ORF">ESZ48_06710</name>
</gene>
<dbReference type="InterPro" id="IPR041700">
    <property type="entry name" value="OMP_b-brl_3"/>
</dbReference>
<dbReference type="SUPFAM" id="SSF49464">
    <property type="entry name" value="Carboxypeptidase regulatory domain-like"/>
    <property type="match status" value="1"/>
</dbReference>
<evidence type="ECO:0000256" key="3">
    <source>
        <dbReference type="ARBA" id="ARBA00023237"/>
    </source>
</evidence>
<evidence type="ECO:0000256" key="2">
    <source>
        <dbReference type="ARBA" id="ARBA00023136"/>
    </source>
</evidence>
<protein>
    <submittedName>
        <fullName evidence="5">TonB-dependent receptor</fullName>
    </submittedName>
</protein>
<name>A0A4Q0XGI9_9FLAO</name>
<reference evidence="5 6" key="1">
    <citation type="submission" date="2019-01" db="EMBL/GenBank/DDBJ databases">
        <title>Genome sequence of the Antarctic species Gelidibacter gilvus ACAM 158(T).</title>
        <authorList>
            <person name="Bowman J.P."/>
        </authorList>
    </citation>
    <scope>NUCLEOTIDE SEQUENCE [LARGE SCALE GENOMIC DNA]</scope>
    <source>
        <strain evidence="5 6">IC158</strain>
    </source>
</reference>
<keyword evidence="5" id="KW-0675">Receptor</keyword>
<dbReference type="RefSeq" id="WP_129016574.1">
    <property type="nucleotide sequence ID" value="NZ_SDDZ01000003.1"/>
</dbReference>
<organism evidence="5 6">
    <name type="scientific">Gelidibacter gilvus</name>
    <dbReference type="NCBI Taxonomy" id="59602"/>
    <lineage>
        <taxon>Bacteria</taxon>
        <taxon>Pseudomonadati</taxon>
        <taxon>Bacteroidota</taxon>
        <taxon>Flavobacteriia</taxon>
        <taxon>Flavobacteriales</taxon>
        <taxon>Flavobacteriaceae</taxon>
        <taxon>Gelidibacter</taxon>
    </lineage>
</organism>
<dbReference type="InterPro" id="IPR008969">
    <property type="entry name" value="CarboxyPept-like_regulatory"/>
</dbReference>
<dbReference type="Gene3D" id="2.60.40.1120">
    <property type="entry name" value="Carboxypeptidase-like, regulatory domain"/>
    <property type="match status" value="1"/>
</dbReference>
<comment type="caution">
    <text evidence="5">The sequence shown here is derived from an EMBL/GenBank/DDBJ whole genome shotgun (WGS) entry which is preliminary data.</text>
</comment>
<dbReference type="Gene3D" id="2.40.170.20">
    <property type="entry name" value="TonB-dependent receptor, beta-barrel domain"/>
    <property type="match status" value="1"/>
</dbReference>
<keyword evidence="3" id="KW-0998">Cell outer membrane</keyword>
<evidence type="ECO:0000259" key="4">
    <source>
        <dbReference type="Pfam" id="PF14905"/>
    </source>
</evidence>
<dbReference type="EMBL" id="SDDZ01000003">
    <property type="protein sequence ID" value="RXJ50455.1"/>
    <property type="molecule type" value="Genomic_DNA"/>
</dbReference>
<dbReference type="SUPFAM" id="SSF56935">
    <property type="entry name" value="Porins"/>
    <property type="match status" value="1"/>
</dbReference>
<comment type="subcellular location">
    <subcellularLocation>
        <location evidence="1">Cell outer membrane</location>
    </subcellularLocation>
</comment>